<name>A0AA47LYZ1_MERPO</name>
<proteinExistence type="predicted"/>
<dbReference type="Proteomes" id="UP001174136">
    <property type="component" value="Unassembled WGS sequence"/>
</dbReference>
<organism evidence="1 2">
    <name type="scientific">Merluccius polli</name>
    <name type="common">Benguela hake</name>
    <name type="synonym">Merluccius cadenati</name>
    <dbReference type="NCBI Taxonomy" id="89951"/>
    <lineage>
        <taxon>Eukaryota</taxon>
        <taxon>Metazoa</taxon>
        <taxon>Chordata</taxon>
        <taxon>Craniata</taxon>
        <taxon>Vertebrata</taxon>
        <taxon>Euteleostomi</taxon>
        <taxon>Actinopterygii</taxon>
        <taxon>Neopterygii</taxon>
        <taxon>Teleostei</taxon>
        <taxon>Neoteleostei</taxon>
        <taxon>Acanthomorphata</taxon>
        <taxon>Zeiogadaria</taxon>
        <taxon>Gadariae</taxon>
        <taxon>Gadiformes</taxon>
        <taxon>Gadoidei</taxon>
        <taxon>Merlucciidae</taxon>
        <taxon>Merluccius</taxon>
    </lineage>
</organism>
<reference evidence="1" key="1">
    <citation type="journal article" date="2023" name="Front. Mar. Sci.">
        <title>A new Merluccius polli reference genome to investigate the effects of global change in West African waters.</title>
        <authorList>
            <person name="Mateo J.L."/>
            <person name="Blanco-Fernandez C."/>
            <person name="Garcia-Vazquez E."/>
            <person name="Machado-Schiaffino G."/>
        </authorList>
    </citation>
    <scope>NUCLEOTIDE SEQUENCE</scope>
    <source>
        <strain evidence="1">C29</strain>
        <tissue evidence="1">Fin</tissue>
    </source>
</reference>
<evidence type="ECO:0000313" key="1">
    <source>
        <dbReference type="EMBL" id="KAK0130555.1"/>
    </source>
</evidence>
<accession>A0AA47LYZ1</accession>
<keyword evidence="2" id="KW-1185">Reference proteome</keyword>
<dbReference type="EMBL" id="JAOPHQ010006733">
    <property type="protein sequence ID" value="KAK0130555.1"/>
    <property type="molecule type" value="Genomic_DNA"/>
</dbReference>
<protein>
    <submittedName>
        <fullName evidence="1">Uncharacterized protein</fullName>
    </submittedName>
</protein>
<evidence type="ECO:0000313" key="2">
    <source>
        <dbReference type="Proteomes" id="UP001174136"/>
    </source>
</evidence>
<dbReference type="AlphaFoldDB" id="A0AA47LYZ1"/>
<gene>
    <name evidence="1" type="ORF">N1851_035215</name>
</gene>
<comment type="caution">
    <text evidence="1">The sequence shown here is derived from an EMBL/GenBank/DDBJ whole genome shotgun (WGS) entry which is preliminary data.</text>
</comment>
<sequence>MPFLWWKAGAMEEGWSDMRATSSYGAGDAGPCGDHLAVPGAAMEPITVSLFSETMTEANLYRGCQSKYTAVKTELVTPKVEGLLLDEDGCPVCPSPEVHNLGVILDSFQSHIKYQYHQICFLPSQKLHPSQTPWPRPSHPCLHHLSSGFLPDRVLSGEPSEALDRLQYVQNSAARVPTHTRPWQRISPTLIHLHRLPVKSRISYKILLLIFKSLHTYAPSVPIRSPSPPYPMLAVLRSSVIHKAELLNRYPASLGVSQKLCVCGLAEDHHAES</sequence>